<evidence type="ECO:0000313" key="9">
    <source>
        <dbReference type="EMBL" id="KAJ9605519.1"/>
    </source>
</evidence>
<evidence type="ECO:0000256" key="3">
    <source>
        <dbReference type="ARBA" id="ARBA00022801"/>
    </source>
</evidence>
<organism evidence="9 10">
    <name type="scientific">Cladophialophora chaetospira</name>
    <dbReference type="NCBI Taxonomy" id="386627"/>
    <lineage>
        <taxon>Eukaryota</taxon>
        <taxon>Fungi</taxon>
        <taxon>Dikarya</taxon>
        <taxon>Ascomycota</taxon>
        <taxon>Pezizomycotina</taxon>
        <taxon>Eurotiomycetes</taxon>
        <taxon>Chaetothyriomycetidae</taxon>
        <taxon>Chaetothyriales</taxon>
        <taxon>Herpotrichiellaceae</taxon>
        <taxon>Cladophialophora</taxon>
    </lineage>
</organism>
<feature type="chain" id="PRO_5041396053" description="Arylsulfatase" evidence="7">
    <location>
        <begin position="19"/>
        <end position="603"/>
    </location>
</feature>
<dbReference type="GO" id="GO:0005539">
    <property type="term" value="F:glycosaminoglycan binding"/>
    <property type="evidence" value="ECO:0007669"/>
    <property type="project" value="TreeGrafter"/>
</dbReference>
<dbReference type="CDD" id="cd16147">
    <property type="entry name" value="G6S"/>
    <property type="match status" value="1"/>
</dbReference>
<comment type="similarity">
    <text evidence="1 5">Belongs to the sulfatase family.</text>
</comment>
<dbReference type="EC" id="3.1.6.1" evidence="5"/>
<dbReference type="InterPro" id="IPR017850">
    <property type="entry name" value="Alkaline_phosphatase_core_sf"/>
</dbReference>
<proteinExistence type="inferred from homology"/>
<dbReference type="Gene3D" id="3.40.720.10">
    <property type="entry name" value="Alkaline Phosphatase, subunit A"/>
    <property type="match status" value="1"/>
</dbReference>
<evidence type="ECO:0000256" key="5">
    <source>
        <dbReference type="PIRNR" id="PIRNR000972"/>
    </source>
</evidence>
<comment type="PTM">
    <text evidence="6">The conversion to 3-oxoalanine (also known as C-formylglycine, FGly), of a serine or cysteine residue in prokaryotes and of a cysteine residue in eukaryotes, is critical for catalytic activity.</text>
</comment>
<protein>
    <recommendedName>
        <fullName evidence="5">Arylsulfatase</fullName>
        <shortName evidence="5">AS</shortName>
        <ecNumber evidence="5">3.1.6.1</ecNumber>
    </recommendedName>
    <alternativeName>
        <fullName evidence="5">Aryl-sulfate sulphohydrolase</fullName>
    </alternativeName>
</protein>
<evidence type="ECO:0000256" key="4">
    <source>
        <dbReference type="ARBA" id="ARBA00023180"/>
    </source>
</evidence>
<sequence>MWRLLLLVLACSLGCTGATRHDHDLQQPLGPGLEADPRPNIVFILTDDQDLHMNSLSFMPHVQKHLLDEGTFYRKHYCTIALCCPSRVSLWTGRAAHNTNVTDVNPPYGGHPKFVSQGFNEAWLPIWLQDAGYNTYYTGKLFNAHSLKTYNSPFVKGFTGSDFLLDPHTYEYLNASFQRNHDPPVSHEGEYSTDVLASKAYGFLEDAVADQKPFFLTIAPNAPHSNVQFKEDWFNGTGSAHTIVTTPPIPAERHKHLFHDAIVPRTPSFNPDEPHSVSWISNLPQQNQTNIDFNDGFYRDRLRALQAVDEIVDGIFSRLEEYNLLDNTYIFYSSDNGYHIGQHRLQPGKECGFEEDINVPLIVRGPGVPKGKVSDIVTSHTDLAPTFLSLAGGDIRSDFDGIAIPVTSKQHEEVVDTRGEHVNIEYWGFALTEGKYGKAMYWNNTYKGLRVIGDDYNLYYSVWCSGEHELYDLVHDPHETHNLFKANHSSAFTFPSQERGGVQNTTLQNLISRLDALVMVLKTCKARSCTHPWEVLHPVGNVQNPLDALNVRYDDFYELEQERVRYEKCEKGYILESEGPRHVKAFSADDVEVRGGALWSELV</sequence>
<dbReference type="PANTHER" id="PTHR43108">
    <property type="entry name" value="N-ACETYLGLUCOSAMINE-6-SULFATASE FAMILY MEMBER"/>
    <property type="match status" value="1"/>
</dbReference>
<dbReference type="GO" id="GO:0018958">
    <property type="term" value="P:phenol-containing compound metabolic process"/>
    <property type="evidence" value="ECO:0007669"/>
    <property type="project" value="InterPro"/>
</dbReference>
<name>A0AA38X2B0_9EURO</name>
<dbReference type="GO" id="GO:0008449">
    <property type="term" value="F:N-acetylglucosamine-6-sulfatase activity"/>
    <property type="evidence" value="ECO:0007669"/>
    <property type="project" value="TreeGrafter"/>
</dbReference>
<evidence type="ECO:0000256" key="6">
    <source>
        <dbReference type="PIRSR" id="PIRSR000972-50"/>
    </source>
</evidence>
<dbReference type="SUPFAM" id="SSF53649">
    <property type="entry name" value="Alkaline phosphatase-like"/>
    <property type="match status" value="1"/>
</dbReference>
<keyword evidence="10" id="KW-1185">Reference proteome</keyword>
<dbReference type="PROSITE" id="PS00523">
    <property type="entry name" value="SULFATASE_1"/>
    <property type="match status" value="1"/>
</dbReference>
<dbReference type="FunFam" id="3.40.720.10:FF:000051">
    <property type="entry name" value="Arylsulfatase"/>
    <property type="match status" value="1"/>
</dbReference>
<evidence type="ECO:0000259" key="8">
    <source>
        <dbReference type="Pfam" id="PF00884"/>
    </source>
</evidence>
<dbReference type="GO" id="GO:0004065">
    <property type="term" value="F:arylsulfatase activity"/>
    <property type="evidence" value="ECO:0007669"/>
    <property type="project" value="UniProtKB-UniRule"/>
</dbReference>
<evidence type="ECO:0000256" key="7">
    <source>
        <dbReference type="SAM" id="SignalP"/>
    </source>
</evidence>
<keyword evidence="3 5" id="KW-0378">Hydrolase</keyword>
<keyword evidence="2 7" id="KW-0732">Signal</keyword>
<dbReference type="Proteomes" id="UP001172673">
    <property type="component" value="Unassembled WGS sequence"/>
</dbReference>
<dbReference type="AlphaFoldDB" id="A0AA38X2B0"/>
<evidence type="ECO:0000313" key="10">
    <source>
        <dbReference type="Proteomes" id="UP001172673"/>
    </source>
</evidence>
<dbReference type="InterPro" id="IPR000917">
    <property type="entry name" value="Sulfatase_N"/>
</dbReference>
<dbReference type="InterPro" id="IPR012083">
    <property type="entry name" value="Arylsulfatase"/>
</dbReference>
<feature type="modified residue" description="3-oxoalanine (Cys)" evidence="6">
    <location>
        <position position="83"/>
    </location>
</feature>
<evidence type="ECO:0000256" key="2">
    <source>
        <dbReference type="ARBA" id="ARBA00022729"/>
    </source>
</evidence>
<evidence type="ECO:0000256" key="1">
    <source>
        <dbReference type="ARBA" id="ARBA00008779"/>
    </source>
</evidence>
<comment type="caution">
    <text evidence="9">The sequence shown here is derived from an EMBL/GenBank/DDBJ whole genome shotgun (WGS) entry which is preliminary data.</text>
</comment>
<keyword evidence="4" id="KW-0325">Glycoprotein</keyword>
<comment type="catalytic activity">
    <reaction evidence="5">
        <text>an aryl sulfate + H2O = a phenol + sulfate + H(+)</text>
        <dbReference type="Rhea" id="RHEA:17261"/>
        <dbReference type="ChEBI" id="CHEBI:15377"/>
        <dbReference type="ChEBI" id="CHEBI:15378"/>
        <dbReference type="ChEBI" id="CHEBI:16189"/>
        <dbReference type="ChEBI" id="CHEBI:33853"/>
        <dbReference type="ChEBI" id="CHEBI:140317"/>
        <dbReference type="EC" id="3.1.6.1"/>
    </reaction>
</comment>
<reference evidence="9" key="1">
    <citation type="submission" date="2022-10" db="EMBL/GenBank/DDBJ databases">
        <title>Culturing micro-colonial fungi from biological soil crusts in the Mojave desert and describing Neophaeococcomyces mojavensis, and introducing the new genera and species Taxawa tesnikishii.</title>
        <authorList>
            <person name="Kurbessoian T."/>
            <person name="Stajich J.E."/>
        </authorList>
    </citation>
    <scope>NUCLEOTIDE SEQUENCE</scope>
    <source>
        <strain evidence="9">TK_41</strain>
    </source>
</reference>
<dbReference type="InterPro" id="IPR024607">
    <property type="entry name" value="Sulfatase_CS"/>
</dbReference>
<dbReference type="PANTHER" id="PTHR43108:SF8">
    <property type="entry name" value="SD21168P"/>
    <property type="match status" value="1"/>
</dbReference>
<gene>
    <name evidence="9" type="ORF">H2200_010176</name>
</gene>
<dbReference type="EMBL" id="JAPDRK010000016">
    <property type="protein sequence ID" value="KAJ9605519.1"/>
    <property type="molecule type" value="Genomic_DNA"/>
</dbReference>
<dbReference type="Pfam" id="PF00884">
    <property type="entry name" value="Sulfatase"/>
    <property type="match status" value="1"/>
</dbReference>
<dbReference type="PIRSF" id="PIRSF000972">
    <property type="entry name" value="Arylsulf_plant"/>
    <property type="match status" value="1"/>
</dbReference>
<accession>A0AA38X2B0</accession>
<feature type="domain" description="Sulfatase N-terminal" evidence="8">
    <location>
        <begin position="39"/>
        <end position="392"/>
    </location>
</feature>
<feature type="signal peptide" evidence="7">
    <location>
        <begin position="1"/>
        <end position="18"/>
    </location>
</feature>